<accession>A0A1G7E519</accession>
<dbReference type="GO" id="GO:0004622">
    <property type="term" value="F:phosphatidylcholine lysophospholipase activity"/>
    <property type="evidence" value="ECO:0007669"/>
    <property type="project" value="TreeGrafter"/>
</dbReference>
<evidence type="ECO:0000313" key="2">
    <source>
        <dbReference type="EMBL" id="SDE58848.1"/>
    </source>
</evidence>
<keyword evidence="3" id="KW-1185">Reference proteome</keyword>
<evidence type="ECO:0000259" key="1">
    <source>
        <dbReference type="Pfam" id="PF13472"/>
    </source>
</evidence>
<dbReference type="Gene3D" id="2.60.40.1180">
    <property type="entry name" value="Golgi alpha-mannosidase II"/>
    <property type="match status" value="1"/>
</dbReference>
<dbReference type="InterPro" id="IPR051532">
    <property type="entry name" value="Ester_Hydrolysis_Enzymes"/>
</dbReference>
<dbReference type="InterPro" id="IPR036514">
    <property type="entry name" value="SGNH_hydro_sf"/>
</dbReference>
<dbReference type="InterPro" id="IPR013780">
    <property type="entry name" value="Glyco_hydro_b"/>
</dbReference>
<dbReference type="Gene3D" id="3.40.50.1110">
    <property type="entry name" value="SGNH hydrolase"/>
    <property type="match status" value="1"/>
</dbReference>
<gene>
    <name evidence="2" type="ORF">SAMN04487992_102100</name>
</gene>
<dbReference type="InterPro" id="IPR013830">
    <property type="entry name" value="SGNH_hydro"/>
</dbReference>
<protein>
    <submittedName>
        <fullName evidence="2">Lysophospholipase L1</fullName>
    </submittedName>
</protein>
<name>A0A1G7E519_9FLAO</name>
<sequence>MNVSKRIISVAIAFILNVGVGFSQVNEYAKPEWGGYTEGEDGFLLAHVFNWPEDGKLVIDRAIKPREARLLSEPDKKIKIKLIEGKLTILLPEEAPDTQVSVVRIQLVPSDDWANLGRYEKENTELKAPARNENRVVFMGNSITEKWVKFKPDFFDDNNFVGRGISGQTSPQMLLRFKQDVINLSPKAVVIHAGTNDIAQNRGPITLEQIAENIFSMAELAKIHNIKVVLASVLPASSYSWSPSIEPAEKIITLNSLLQAYAKKHKLVYLDYYTPMVNAEKGLKVDLGRDTVHPNIAGYELMEPLVKEAVEKALKKK</sequence>
<organism evidence="2 3">
    <name type="scientific">Cellulophaga baltica</name>
    <dbReference type="NCBI Taxonomy" id="76594"/>
    <lineage>
        <taxon>Bacteria</taxon>
        <taxon>Pseudomonadati</taxon>
        <taxon>Bacteroidota</taxon>
        <taxon>Flavobacteriia</taxon>
        <taxon>Flavobacteriales</taxon>
        <taxon>Flavobacteriaceae</taxon>
        <taxon>Cellulophaga</taxon>
    </lineage>
</organism>
<dbReference type="PANTHER" id="PTHR30383">
    <property type="entry name" value="THIOESTERASE 1/PROTEASE 1/LYSOPHOSPHOLIPASE L1"/>
    <property type="match status" value="1"/>
</dbReference>
<dbReference type="PANTHER" id="PTHR30383:SF5">
    <property type="entry name" value="SGNH HYDROLASE-TYPE ESTERASE DOMAIN-CONTAINING PROTEIN"/>
    <property type="match status" value="1"/>
</dbReference>
<dbReference type="CDD" id="cd04501">
    <property type="entry name" value="SGNH_hydrolase_like_4"/>
    <property type="match status" value="1"/>
</dbReference>
<dbReference type="EMBL" id="FNBD01000002">
    <property type="protein sequence ID" value="SDE58848.1"/>
    <property type="molecule type" value="Genomic_DNA"/>
</dbReference>
<dbReference type="RefSeq" id="WP_083332178.1">
    <property type="nucleotide sequence ID" value="NZ_FNBD01000002.1"/>
</dbReference>
<dbReference type="SUPFAM" id="SSF52266">
    <property type="entry name" value="SGNH hydrolase"/>
    <property type="match status" value="1"/>
</dbReference>
<evidence type="ECO:0000313" key="3">
    <source>
        <dbReference type="Proteomes" id="UP000182114"/>
    </source>
</evidence>
<reference evidence="3" key="1">
    <citation type="submission" date="2016-10" db="EMBL/GenBank/DDBJ databases">
        <authorList>
            <person name="Varghese N."/>
            <person name="Submissions S."/>
        </authorList>
    </citation>
    <scope>NUCLEOTIDE SEQUENCE [LARGE SCALE GENOMIC DNA]</scope>
    <source>
        <strain evidence="3">DSM 24729</strain>
    </source>
</reference>
<dbReference type="Proteomes" id="UP000182114">
    <property type="component" value="Unassembled WGS sequence"/>
</dbReference>
<proteinExistence type="predicted"/>
<dbReference type="Pfam" id="PF13472">
    <property type="entry name" value="Lipase_GDSL_2"/>
    <property type="match status" value="1"/>
</dbReference>
<feature type="domain" description="SGNH hydrolase-type esterase" evidence="1">
    <location>
        <begin position="139"/>
        <end position="301"/>
    </location>
</feature>
<dbReference type="AlphaFoldDB" id="A0A1G7E519"/>